<keyword evidence="2" id="KW-0479">Metal-binding</keyword>
<dbReference type="NCBIfam" id="TIGR01573">
    <property type="entry name" value="cas2"/>
    <property type="match status" value="1"/>
</dbReference>
<protein>
    <submittedName>
        <fullName evidence="8">Repressor</fullName>
    </submittedName>
</protein>
<dbReference type="PANTHER" id="PTHR30319:SF1">
    <property type="entry name" value="TRANSCRIPTIONAL REPRESSOR PAAX"/>
    <property type="match status" value="1"/>
</dbReference>
<accession>A0A0G0LW93</accession>
<name>A0A0G0LW93_9BACT</name>
<gene>
    <name evidence="8" type="ORF">UT16_C0008G0005</name>
</gene>
<organism evidence="8 9">
    <name type="scientific">Candidatus Azambacteria bacterium GW2011_GWA2_39_10</name>
    <dbReference type="NCBI Taxonomy" id="1618611"/>
    <lineage>
        <taxon>Bacteria</taxon>
        <taxon>Candidatus Azamiibacteriota</taxon>
    </lineage>
</organism>
<evidence type="ECO:0000259" key="7">
    <source>
        <dbReference type="Pfam" id="PF20803"/>
    </source>
</evidence>
<reference evidence="8 9" key="1">
    <citation type="journal article" date="2015" name="Nature">
        <title>rRNA introns, odd ribosomes, and small enigmatic genomes across a large radiation of phyla.</title>
        <authorList>
            <person name="Brown C.T."/>
            <person name="Hug L.A."/>
            <person name="Thomas B.C."/>
            <person name="Sharon I."/>
            <person name="Castelle C.J."/>
            <person name="Singh A."/>
            <person name="Wilkins M.J."/>
            <person name="Williams K.H."/>
            <person name="Banfield J.F."/>
        </authorList>
    </citation>
    <scope>NUCLEOTIDE SEQUENCE [LARGE SCALE GENOMIC DNA]</scope>
</reference>
<evidence type="ECO:0000313" key="9">
    <source>
        <dbReference type="Proteomes" id="UP000034706"/>
    </source>
</evidence>
<dbReference type="SUPFAM" id="SSF143430">
    <property type="entry name" value="TTP0101/SSO1404-like"/>
    <property type="match status" value="1"/>
</dbReference>
<evidence type="ECO:0000256" key="2">
    <source>
        <dbReference type="ARBA" id="ARBA00022723"/>
    </source>
</evidence>
<dbReference type="AlphaFoldDB" id="A0A0G0LW93"/>
<keyword evidence="6" id="KW-0051">Antiviral defense</keyword>
<evidence type="ECO:0000256" key="3">
    <source>
        <dbReference type="ARBA" id="ARBA00022759"/>
    </source>
</evidence>
<feature type="domain" description="Transcriptional repressor PaaX-like central Cas2-like" evidence="7">
    <location>
        <begin position="99"/>
        <end position="174"/>
    </location>
</feature>
<keyword evidence="1" id="KW-0540">Nuclease</keyword>
<evidence type="ECO:0000256" key="4">
    <source>
        <dbReference type="ARBA" id="ARBA00022801"/>
    </source>
</evidence>
<dbReference type="EMBL" id="LBVT01000008">
    <property type="protein sequence ID" value="KKQ92290.1"/>
    <property type="molecule type" value="Genomic_DNA"/>
</dbReference>
<comment type="caution">
    <text evidence="8">The sequence shown here is derived from an EMBL/GenBank/DDBJ whole genome shotgun (WGS) entry which is preliminary data.</text>
</comment>
<evidence type="ECO:0000256" key="6">
    <source>
        <dbReference type="ARBA" id="ARBA00023118"/>
    </source>
</evidence>
<sequence length="183" mass="21444">MNKRGELTKQILLALGAGFVITTVMVLPGSAEMFKPLIQLIKKFKTKRQGFIKSIKAMKRDRLIDFKEDGDISKIVILEKGREKLLKYNLDSLEIKKPKKWDGIWRIVIFDIPENEKIARNALRLKLKELGFHQLQKSVFIFPYPCLNEIQFIEEIFKVGSYINFIEAQKIEGDEWLKQKFNL</sequence>
<dbReference type="GO" id="GO:0006351">
    <property type="term" value="P:DNA-templated transcription"/>
    <property type="evidence" value="ECO:0007669"/>
    <property type="project" value="TreeGrafter"/>
</dbReference>
<keyword evidence="4" id="KW-0378">Hydrolase</keyword>
<dbReference type="GO" id="GO:0043571">
    <property type="term" value="P:maintenance of CRISPR repeat elements"/>
    <property type="evidence" value="ECO:0007669"/>
    <property type="project" value="InterPro"/>
</dbReference>
<dbReference type="Gene3D" id="3.30.70.2650">
    <property type="match status" value="1"/>
</dbReference>
<proteinExistence type="predicted"/>
<dbReference type="Pfam" id="PF20803">
    <property type="entry name" value="PaaX_M"/>
    <property type="match status" value="1"/>
</dbReference>
<dbReference type="PANTHER" id="PTHR30319">
    <property type="entry name" value="PHENYLACETIC ACID REGULATOR-RELATED TRANSCRIPTIONAL REPRESSOR"/>
    <property type="match status" value="1"/>
</dbReference>
<dbReference type="InterPro" id="IPR021127">
    <property type="entry name" value="CRISPR_associated_Cas2"/>
</dbReference>
<dbReference type="GO" id="GO:0004521">
    <property type="term" value="F:RNA endonuclease activity"/>
    <property type="evidence" value="ECO:0007669"/>
    <property type="project" value="InterPro"/>
</dbReference>
<dbReference type="Proteomes" id="UP000034706">
    <property type="component" value="Unassembled WGS sequence"/>
</dbReference>
<evidence type="ECO:0000256" key="1">
    <source>
        <dbReference type="ARBA" id="ARBA00022722"/>
    </source>
</evidence>
<keyword evidence="5" id="KW-0460">Magnesium</keyword>
<evidence type="ECO:0000313" key="8">
    <source>
        <dbReference type="EMBL" id="KKQ92290.1"/>
    </source>
</evidence>
<evidence type="ECO:0000256" key="5">
    <source>
        <dbReference type="ARBA" id="ARBA00022842"/>
    </source>
</evidence>
<dbReference type="InterPro" id="IPR048846">
    <property type="entry name" value="PaaX-like_central"/>
</dbReference>
<keyword evidence="3" id="KW-0255">Endonuclease</keyword>